<protein>
    <submittedName>
        <fullName evidence="4">Fic family protein</fullName>
    </submittedName>
</protein>
<dbReference type="InterPro" id="IPR036597">
    <property type="entry name" value="Fido-like_dom_sf"/>
</dbReference>
<name>A0A4R2N8H2_9BURK</name>
<feature type="binding site" evidence="2">
    <location>
        <begin position="208"/>
        <end position="215"/>
    </location>
    <ligand>
        <name>ATP</name>
        <dbReference type="ChEBI" id="CHEBI:30616"/>
    </ligand>
</feature>
<dbReference type="AlphaFoldDB" id="A0A4R2N8H2"/>
<feature type="binding site" evidence="2">
    <location>
        <begin position="158"/>
        <end position="161"/>
    </location>
    <ligand>
        <name>ATP</name>
        <dbReference type="ChEBI" id="CHEBI:30616"/>
    </ligand>
</feature>
<keyword evidence="2" id="KW-0547">Nucleotide-binding</keyword>
<keyword evidence="5" id="KW-1185">Reference proteome</keyword>
<evidence type="ECO:0000256" key="1">
    <source>
        <dbReference type="PIRSR" id="PIRSR640198-1"/>
    </source>
</evidence>
<dbReference type="InterPro" id="IPR040198">
    <property type="entry name" value="Fido_containing"/>
</dbReference>
<proteinExistence type="predicted"/>
<gene>
    <name evidence="4" type="ORF">EV674_1133</name>
</gene>
<evidence type="ECO:0000259" key="3">
    <source>
        <dbReference type="PROSITE" id="PS51459"/>
    </source>
</evidence>
<dbReference type="Gene3D" id="1.10.3290.10">
    <property type="entry name" value="Fido-like domain"/>
    <property type="match status" value="1"/>
</dbReference>
<dbReference type="Proteomes" id="UP000295182">
    <property type="component" value="Unassembled WGS sequence"/>
</dbReference>
<feature type="active site" evidence="1">
    <location>
        <position position="204"/>
    </location>
</feature>
<keyword evidence="2" id="KW-0067">ATP-binding</keyword>
<evidence type="ECO:0000313" key="4">
    <source>
        <dbReference type="EMBL" id="TCP17239.1"/>
    </source>
</evidence>
<reference evidence="4 5" key="1">
    <citation type="submission" date="2019-03" db="EMBL/GenBank/DDBJ databases">
        <title>Genomic Encyclopedia of Type Strains, Phase IV (KMG-IV): sequencing the most valuable type-strain genomes for metagenomic binning, comparative biology and taxonomic classification.</title>
        <authorList>
            <person name="Goeker M."/>
        </authorList>
    </citation>
    <scope>NUCLEOTIDE SEQUENCE [LARGE SCALE GENOMIC DNA]</scope>
    <source>
        <strain evidence="4 5">DSM 1837</strain>
    </source>
</reference>
<dbReference type="PROSITE" id="PS51459">
    <property type="entry name" value="FIDO"/>
    <property type="match status" value="1"/>
</dbReference>
<evidence type="ECO:0000313" key="5">
    <source>
        <dbReference type="Proteomes" id="UP000295182"/>
    </source>
</evidence>
<dbReference type="RefSeq" id="WP_119013174.1">
    <property type="nucleotide sequence ID" value="NZ_QXNC01000013.1"/>
</dbReference>
<dbReference type="PANTHER" id="PTHR13504">
    <property type="entry name" value="FIDO DOMAIN-CONTAINING PROTEIN DDB_G0283145"/>
    <property type="match status" value="1"/>
</dbReference>
<dbReference type="EMBL" id="SLXH01000013">
    <property type="protein sequence ID" value="TCP17239.1"/>
    <property type="molecule type" value="Genomic_DNA"/>
</dbReference>
<dbReference type="SUPFAM" id="SSF140931">
    <property type="entry name" value="Fic-like"/>
    <property type="match status" value="1"/>
</dbReference>
<feature type="domain" description="Fido" evidence="3">
    <location>
        <begin position="117"/>
        <end position="280"/>
    </location>
</feature>
<dbReference type="PANTHER" id="PTHR13504:SF38">
    <property type="entry name" value="FIDO DOMAIN-CONTAINING PROTEIN"/>
    <property type="match status" value="1"/>
</dbReference>
<comment type="caution">
    <text evidence="4">The sequence shown here is derived from an EMBL/GenBank/DDBJ whole genome shotgun (WGS) entry which is preliminary data.</text>
</comment>
<dbReference type="GO" id="GO:0005524">
    <property type="term" value="F:ATP binding"/>
    <property type="evidence" value="ECO:0007669"/>
    <property type="project" value="UniProtKB-KW"/>
</dbReference>
<accession>A0A4R2N8H2</accession>
<dbReference type="OrthoDB" id="9813719at2"/>
<sequence>MTVLYHSPHQFEPLLPSDAKQEALLSKAGDLVRAATALAGKRVPPELHVLLRSMNSYYTNRIEGQHTRPHEIEQALRKDFSANQELAAKQRLAVAHIEAEAALEQRYSGEAAVATLYTPQAVQDLHQELFGCLPAQDWEVNQGQTVVPGQWRDKEVSVGQHIAPAAAHVPEFLARWAQRYGSVRRGEAALVAMACAHHRLGWIHPFMDGNGRVMRLHTHLVLHALGLSNGLWSPLRGFARSQERYYLLLAEADNTRRSDLDGRGNLSEKALVAWADYVLGICLDQVAFMQQMLDFDAIKQRIEGALVYEGTVNKSGVRLESLRALHYLFLSGEELARGEFKSMLGLSDRIATDALGALVKRGFLRSDSPQGKVRFGLPQHALRFLFPRLWPEAEADASDSAL</sequence>
<dbReference type="Pfam" id="PF02661">
    <property type="entry name" value="Fic"/>
    <property type="match status" value="1"/>
</dbReference>
<evidence type="ECO:0000256" key="2">
    <source>
        <dbReference type="PIRSR" id="PIRSR640198-2"/>
    </source>
</evidence>
<organism evidence="4 5">
    <name type="scientific">Simplicispira metamorpha</name>
    <dbReference type="NCBI Taxonomy" id="80881"/>
    <lineage>
        <taxon>Bacteria</taxon>
        <taxon>Pseudomonadati</taxon>
        <taxon>Pseudomonadota</taxon>
        <taxon>Betaproteobacteria</taxon>
        <taxon>Burkholderiales</taxon>
        <taxon>Comamonadaceae</taxon>
        <taxon>Simplicispira</taxon>
    </lineage>
</organism>
<dbReference type="InterPro" id="IPR003812">
    <property type="entry name" value="Fido"/>
</dbReference>